<dbReference type="RefSeq" id="XP_009541610.1">
    <property type="nucleotide sequence ID" value="XM_009543315.1"/>
</dbReference>
<dbReference type="HOGENOM" id="CLU_1796714_0_0_1"/>
<feature type="compositionally biased region" description="Basic and acidic residues" evidence="1">
    <location>
        <begin position="125"/>
        <end position="136"/>
    </location>
</feature>
<keyword evidence="3" id="KW-1185">Reference proteome</keyword>
<evidence type="ECO:0000313" key="3">
    <source>
        <dbReference type="Proteomes" id="UP000030671"/>
    </source>
</evidence>
<dbReference type="GeneID" id="20675828"/>
<name>W4KRQ0_HETIT</name>
<accession>W4KRQ0</accession>
<dbReference type="Proteomes" id="UP000030671">
    <property type="component" value="Unassembled WGS sequence"/>
</dbReference>
<dbReference type="AlphaFoldDB" id="W4KRQ0"/>
<dbReference type="KEGG" id="hir:HETIRDRAFT_448189"/>
<organism evidence="2 3">
    <name type="scientific">Heterobasidion irregulare (strain TC 32-1)</name>
    <dbReference type="NCBI Taxonomy" id="747525"/>
    <lineage>
        <taxon>Eukaryota</taxon>
        <taxon>Fungi</taxon>
        <taxon>Dikarya</taxon>
        <taxon>Basidiomycota</taxon>
        <taxon>Agaricomycotina</taxon>
        <taxon>Agaricomycetes</taxon>
        <taxon>Russulales</taxon>
        <taxon>Bondarzewiaceae</taxon>
        <taxon>Heterobasidion</taxon>
        <taxon>Heterobasidion annosum species complex</taxon>
    </lineage>
</organism>
<gene>
    <name evidence="2" type="ORF">HETIRDRAFT_448189</name>
</gene>
<dbReference type="EMBL" id="KI925454">
    <property type="protein sequence ID" value="ETW87746.1"/>
    <property type="molecule type" value="Genomic_DNA"/>
</dbReference>
<sequence length="144" mass="16492">MTARHTYWYAFPPHEWAEQMWRWDMERGSSSSLAPATPSIRNQSPATDTDRHLDDLRTPVFCFCFCFPIPSSAKFKGKTKCISSAYYYRRPNAQLDHTRLSHFLAMRLSLLSSQALSQGACAHVRTPEDRRSRAFDDPGVTTSV</sequence>
<reference evidence="2 3" key="1">
    <citation type="journal article" date="2012" name="New Phytol.">
        <title>Insight into trade-off between wood decay and parasitism from the genome of a fungal forest pathogen.</title>
        <authorList>
            <person name="Olson A."/>
            <person name="Aerts A."/>
            <person name="Asiegbu F."/>
            <person name="Belbahri L."/>
            <person name="Bouzid O."/>
            <person name="Broberg A."/>
            <person name="Canback B."/>
            <person name="Coutinho P.M."/>
            <person name="Cullen D."/>
            <person name="Dalman K."/>
            <person name="Deflorio G."/>
            <person name="van Diepen L.T."/>
            <person name="Dunand C."/>
            <person name="Duplessis S."/>
            <person name="Durling M."/>
            <person name="Gonthier P."/>
            <person name="Grimwood J."/>
            <person name="Fossdal C.G."/>
            <person name="Hansson D."/>
            <person name="Henrissat B."/>
            <person name="Hietala A."/>
            <person name="Himmelstrand K."/>
            <person name="Hoffmeister D."/>
            <person name="Hogberg N."/>
            <person name="James T.Y."/>
            <person name="Karlsson M."/>
            <person name="Kohler A."/>
            <person name="Kues U."/>
            <person name="Lee Y.H."/>
            <person name="Lin Y.C."/>
            <person name="Lind M."/>
            <person name="Lindquist E."/>
            <person name="Lombard V."/>
            <person name="Lucas S."/>
            <person name="Lunden K."/>
            <person name="Morin E."/>
            <person name="Murat C."/>
            <person name="Park J."/>
            <person name="Raffaello T."/>
            <person name="Rouze P."/>
            <person name="Salamov A."/>
            <person name="Schmutz J."/>
            <person name="Solheim H."/>
            <person name="Stahlberg J."/>
            <person name="Velez H."/>
            <person name="de Vries R.P."/>
            <person name="Wiebenga A."/>
            <person name="Woodward S."/>
            <person name="Yakovlev I."/>
            <person name="Garbelotto M."/>
            <person name="Martin F."/>
            <person name="Grigoriev I.V."/>
            <person name="Stenlid J."/>
        </authorList>
    </citation>
    <scope>NUCLEOTIDE SEQUENCE [LARGE SCALE GENOMIC DNA]</scope>
    <source>
        <strain evidence="2 3">TC 32-1</strain>
    </source>
</reference>
<proteinExistence type="predicted"/>
<feature type="region of interest" description="Disordered" evidence="1">
    <location>
        <begin position="122"/>
        <end position="144"/>
    </location>
</feature>
<evidence type="ECO:0000313" key="2">
    <source>
        <dbReference type="EMBL" id="ETW87746.1"/>
    </source>
</evidence>
<protein>
    <submittedName>
        <fullName evidence="2">Uncharacterized protein</fullName>
    </submittedName>
</protein>
<evidence type="ECO:0000256" key="1">
    <source>
        <dbReference type="SAM" id="MobiDB-lite"/>
    </source>
</evidence>
<dbReference type="InParanoid" id="W4KRQ0"/>